<accession>A0A7A7A4K9</accession>
<gene>
    <name evidence="1" type="ORF">HL629_04755</name>
</gene>
<comment type="caution">
    <text evidence="1">The sequence shown here is derived from an EMBL/GenBank/DDBJ whole genome shotgun (WGS) entry which is preliminary data.</text>
</comment>
<evidence type="ECO:0000313" key="1">
    <source>
        <dbReference type="EMBL" id="HAJ1189086.1"/>
    </source>
</evidence>
<name>A0A7A7A4K9_ECOLX</name>
<reference evidence="1" key="1">
    <citation type="journal article" date="2018" name="Genome Biol.">
        <title>SKESA: strategic k-mer extension for scrupulous assemblies.</title>
        <authorList>
            <person name="Souvorov A."/>
            <person name="Agarwala R."/>
            <person name="Lipman D.J."/>
        </authorList>
    </citation>
    <scope>NUCLEOTIDE SEQUENCE</scope>
    <source>
        <strain evidence="1">EC00677</strain>
    </source>
</reference>
<protein>
    <submittedName>
        <fullName evidence="1">Uncharacterized protein</fullName>
    </submittedName>
</protein>
<sequence length="125" mass="14270">MGKKKKNNLKRIEQGNTFNDARKQVYKNNEEAGEEIVFILESNSPPLTNEELEIIQSMGDGVYFKSKTRKTIIIEPGTLKKWQLLGFTSFRHYAGFNSFNNQVGGVTETDLMQHLIETLASNKRS</sequence>
<dbReference type="AlphaFoldDB" id="A0A7A7A4K9"/>
<organism evidence="1">
    <name type="scientific">Escherichia coli</name>
    <dbReference type="NCBI Taxonomy" id="562"/>
    <lineage>
        <taxon>Bacteria</taxon>
        <taxon>Pseudomonadati</taxon>
        <taxon>Pseudomonadota</taxon>
        <taxon>Gammaproteobacteria</taxon>
        <taxon>Enterobacterales</taxon>
        <taxon>Enterobacteriaceae</taxon>
        <taxon>Escherichia</taxon>
    </lineage>
</organism>
<proteinExistence type="predicted"/>
<dbReference type="EMBL" id="DABHBG010000003">
    <property type="protein sequence ID" value="HAJ1189086.1"/>
    <property type="molecule type" value="Genomic_DNA"/>
</dbReference>
<reference evidence="1" key="2">
    <citation type="submission" date="2019-09" db="EMBL/GenBank/DDBJ databases">
        <authorList>
            <consortium name="NCBI Pathogen Detection Project"/>
        </authorList>
    </citation>
    <scope>NUCLEOTIDE SEQUENCE</scope>
    <source>
        <strain evidence="1">EC00677</strain>
    </source>
</reference>